<dbReference type="GO" id="GO:0008115">
    <property type="term" value="F:sarcosine oxidase activity"/>
    <property type="evidence" value="ECO:0007669"/>
    <property type="project" value="TreeGrafter"/>
</dbReference>
<dbReference type="Pfam" id="PF01266">
    <property type="entry name" value="DAO"/>
    <property type="match status" value="1"/>
</dbReference>
<comment type="cofactor">
    <cofactor evidence="4">
        <name>FAD</name>
        <dbReference type="ChEBI" id="CHEBI:57692"/>
    </cofactor>
    <text evidence="4">Binds 1 FAD per subunit.</text>
</comment>
<comment type="caution">
    <text evidence="6">The sequence shown here is derived from an EMBL/GenBank/DDBJ whole genome shotgun (WGS) entry which is preliminary data.</text>
</comment>
<dbReference type="eggNOG" id="COG0665">
    <property type="taxonomic scope" value="Bacteria"/>
</dbReference>
<protein>
    <recommendedName>
        <fullName evidence="4">N-methyl-L-tryptophan oxidase</fullName>
        <shortName evidence="4">MTOX</shortName>
        <ecNumber evidence="4">1.5.3.-</ecNumber>
    </recommendedName>
</protein>
<dbReference type="SUPFAM" id="SSF51905">
    <property type="entry name" value="FAD/NAD(P)-binding domain"/>
    <property type="match status" value="1"/>
</dbReference>
<evidence type="ECO:0000256" key="3">
    <source>
        <dbReference type="ARBA" id="ARBA00023002"/>
    </source>
</evidence>
<keyword evidence="1 4" id="KW-0285">Flavoprotein</keyword>
<dbReference type="EMBL" id="JMPJ01000053">
    <property type="protein sequence ID" value="KFC80901.1"/>
    <property type="molecule type" value="Genomic_DNA"/>
</dbReference>
<keyword evidence="7" id="KW-1185">Reference proteome</keyword>
<dbReference type="InterPro" id="IPR023493">
    <property type="entry name" value="Me_Trp_Oxase_MTOX"/>
</dbReference>
<proteinExistence type="inferred from homology"/>
<dbReference type="PANTHER" id="PTHR10961">
    <property type="entry name" value="PEROXISOMAL SARCOSINE OXIDASE"/>
    <property type="match status" value="1"/>
</dbReference>
<evidence type="ECO:0000256" key="2">
    <source>
        <dbReference type="ARBA" id="ARBA00022827"/>
    </source>
</evidence>
<comment type="subunit">
    <text evidence="4">Monomer.</text>
</comment>
<comment type="catalytic activity">
    <reaction evidence="4">
        <text>N(alpha)-methyl-L-tryptophan + O2 + H2O = L-tryptophan + formaldehyde + H2O2</text>
        <dbReference type="Rhea" id="RHEA:28006"/>
        <dbReference type="ChEBI" id="CHEBI:15377"/>
        <dbReference type="ChEBI" id="CHEBI:15379"/>
        <dbReference type="ChEBI" id="CHEBI:16240"/>
        <dbReference type="ChEBI" id="CHEBI:16842"/>
        <dbReference type="ChEBI" id="CHEBI:57283"/>
        <dbReference type="ChEBI" id="CHEBI:57912"/>
    </reaction>
</comment>
<accession>A0A085GB06</accession>
<dbReference type="Proteomes" id="UP000028640">
    <property type="component" value="Unassembled WGS sequence"/>
</dbReference>
<feature type="modified residue" description="S-8alpha-FAD cysteine" evidence="4">
    <location>
        <position position="308"/>
    </location>
</feature>
<evidence type="ECO:0000313" key="7">
    <source>
        <dbReference type="Proteomes" id="UP000028640"/>
    </source>
</evidence>
<comment type="similarity">
    <text evidence="4">Belongs to the MSOX/MTOX family. MTOX subfamily.</text>
</comment>
<dbReference type="GO" id="GO:0050660">
    <property type="term" value="F:flavin adenine dinucleotide binding"/>
    <property type="evidence" value="ECO:0007669"/>
    <property type="project" value="InterPro"/>
</dbReference>
<dbReference type="EC" id="1.5.3.-" evidence="4"/>
<dbReference type="HAMAP" id="MF_00515">
    <property type="entry name" value="MTOX"/>
    <property type="match status" value="1"/>
</dbReference>
<dbReference type="SUPFAM" id="SSF54373">
    <property type="entry name" value="FAD-linked reductases, C-terminal domain"/>
    <property type="match status" value="1"/>
</dbReference>
<feature type="domain" description="FAD dependent oxidoreductase" evidence="5">
    <location>
        <begin position="4"/>
        <end position="352"/>
    </location>
</feature>
<dbReference type="PANTHER" id="PTHR10961:SF7">
    <property type="entry name" value="FAD DEPENDENT OXIDOREDUCTASE DOMAIN-CONTAINING PROTEIN"/>
    <property type="match status" value="1"/>
</dbReference>
<dbReference type="InterPro" id="IPR036188">
    <property type="entry name" value="FAD/NAD-bd_sf"/>
</dbReference>
<sequence length="372" mass="40600">MQYDLIIVGSGSVGSAAGYYATRAGLKVLMIDSAMPPHQEGSHHGETRIIRHAYGEGASYVPMVLRAQQLWDELATLSGEKIFHRSGVINIGPHDSEFINNVKSTAVEYQLNTQSMSAEEIRAKWPLISISDDYCGVFEKDSGYLQSELAVAAYIRLAREAGCAQLFKCPVESISYDQDGGVTVTTHEGSYRAPRIALTAGTWVKKLLPELPVSPVRKVFAWHHADGRYSEENHFPAFTFQTLSGDQYYGFPAVKDALKLGKHNGGQPITGPEGRKPFGSVAADGTEVFNFLRHHLPGVGVCLHGASCTYDVTVDEDFIIDTLPEHDNTLIISGLSGHGFKFASVLGEIVANFGANHPADFDFTPFSLSRFN</sequence>
<dbReference type="OrthoDB" id="9806257at2"/>
<dbReference type="GO" id="GO:0005829">
    <property type="term" value="C:cytosol"/>
    <property type="evidence" value="ECO:0007669"/>
    <property type="project" value="TreeGrafter"/>
</dbReference>
<organism evidence="6 7">
    <name type="scientific">Ewingella americana (strain ATCC 33852 / DSM 4580 / CCUG 14506 / JCM 5911 / LMG 7869 / NCTC 12157 / CDC 1468-78)</name>
    <dbReference type="NCBI Taxonomy" id="910964"/>
    <lineage>
        <taxon>Bacteria</taxon>
        <taxon>Pseudomonadati</taxon>
        <taxon>Pseudomonadota</taxon>
        <taxon>Gammaproteobacteria</taxon>
        <taxon>Enterobacterales</taxon>
        <taxon>Yersiniaceae</taxon>
        <taxon>Ewingella</taxon>
    </lineage>
</organism>
<dbReference type="GO" id="GO:0050131">
    <property type="term" value="F:N-methyl-L-amino-acid oxidase activity"/>
    <property type="evidence" value="ECO:0007669"/>
    <property type="project" value="InterPro"/>
</dbReference>
<dbReference type="InterPro" id="IPR045170">
    <property type="entry name" value="MTOX"/>
</dbReference>
<comment type="function">
    <text evidence="4">Catalyzes the oxidative demethylation of N-methyl-L-tryptophan.</text>
</comment>
<dbReference type="InterPro" id="IPR006076">
    <property type="entry name" value="FAD-dep_OxRdtase"/>
</dbReference>
<dbReference type="RefSeq" id="WP_034791403.1">
    <property type="nucleotide sequence ID" value="NZ_JMPJ01000053.1"/>
</dbReference>
<keyword evidence="2 4" id="KW-0274">FAD</keyword>
<dbReference type="Gene3D" id="3.50.50.60">
    <property type="entry name" value="FAD/NAD(P)-binding domain"/>
    <property type="match status" value="1"/>
</dbReference>
<evidence type="ECO:0000313" key="6">
    <source>
        <dbReference type="EMBL" id="KFC80901.1"/>
    </source>
</evidence>
<evidence type="ECO:0000256" key="4">
    <source>
        <dbReference type="HAMAP-Rule" id="MF_00515"/>
    </source>
</evidence>
<dbReference type="AlphaFoldDB" id="A0A085GB06"/>
<gene>
    <name evidence="4" type="primary">solA</name>
    <name evidence="6" type="ORF">GEAM_2223</name>
</gene>
<reference evidence="6 7" key="1">
    <citation type="submission" date="2014-05" db="EMBL/GenBank/DDBJ databases">
        <title>ATOL: Assembling a taxonomically balanced genome-scale reconstruction of the evolutionary history of the Enterobacteriaceae.</title>
        <authorList>
            <person name="Plunkett G.III."/>
            <person name="Neeno-Eckwall E.C."/>
            <person name="Glasner J.D."/>
            <person name="Perna N.T."/>
        </authorList>
    </citation>
    <scope>NUCLEOTIDE SEQUENCE [LARGE SCALE GENOMIC DNA]</scope>
    <source>
        <strain evidence="6 7">ATCC 33852</strain>
    </source>
</reference>
<feature type="binding site" evidence="4">
    <location>
        <begin position="4"/>
        <end position="34"/>
    </location>
    <ligand>
        <name>FAD</name>
        <dbReference type="ChEBI" id="CHEBI:57692"/>
    </ligand>
</feature>
<dbReference type="GeneID" id="78380563"/>
<dbReference type="Gene3D" id="3.30.9.10">
    <property type="entry name" value="D-Amino Acid Oxidase, subunit A, domain 2"/>
    <property type="match status" value="1"/>
</dbReference>
<evidence type="ECO:0000256" key="1">
    <source>
        <dbReference type="ARBA" id="ARBA00022630"/>
    </source>
</evidence>
<name>A0A085GB06_EWIA3</name>
<dbReference type="STRING" id="910964.GEAM_2223"/>
<dbReference type="NCBIfam" id="NF008425">
    <property type="entry name" value="PRK11259.1"/>
    <property type="match status" value="1"/>
</dbReference>
<keyword evidence="3 4" id="KW-0560">Oxidoreductase</keyword>
<evidence type="ECO:0000259" key="5">
    <source>
        <dbReference type="Pfam" id="PF01266"/>
    </source>
</evidence>